<comment type="function">
    <text evidence="6 8 9">Necessary for efficient RNA polymerase transcription elongation past template-encoded arresting sites. The arresting sites in DNA have the property of trapping a certain fraction of elongating RNA polymerases that pass through, resulting in locked ternary complexes. Cleavage of the nascent transcript by cleavage factors such as GreA or GreB allows the resumption of elongation from the new 3'terminus. GreA releases sequences of 2 to 3 nucleotides.</text>
</comment>
<keyword evidence="12" id="KW-0648">Protein biosynthesis</keyword>
<keyword evidence="3 8" id="KW-0805">Transcription regulation</keyword>
<dbReference type="InterPro" id="IPR006359">
    <property type="entry name" value="Tscrpt_elong_fac_GreA"/>
</dbReference>
<dbReference type="InterPro" id="IPR023459">
    <property type="entry name" value="Tscrpt_elong_fac_GreA/B_fam"/>
</dbReference>
<dbReference type="PANTHER" id="PTHR30437:SF4">
    <property type="entry name" value="TRANSCRIPTION ELONGATION FACTOR GREA"/>
    <property type="match status" value="1"/>
</dbReference>
<organism evidence="12 13">
    <name type="scientific">Hydrogenovibrio crunogenus</name>
    <dbReference type="NCBI Taxonomy" id="39765"/>
    <lineage>
        <taxon>Bacteria</taxon>
        <taxon>Pseudomonadati</taxon>
        <taxon>Pseudomonadota</taxon>
        <taxon>Gammaproteobacteria</taxon>
        <taxon>Thiotrichales</taxon>
        <taxon>Piscirickettsiaceae</taxon>
        <taxon>Hydrogenovibrio</taxon>
    </lineage>
</organism>
<reference evidence="12 13" key="1">
    <citation type="submission" date="2018-08" db="EMBL/GenBank/DDBJ databases">
        <title>Horizontal acquisition of hydrogen conversion ability and other habitat adaptations in Hydrogenovibrio crunogenus strains.</title>
        <authorList>
            <person name="Gonnella G."/>
            <person name="Adam N."/>
            <person name="Perner M."/>
        </authorList>
    </citation>
    <scope>NUCLEOTIDE SEQUENCE [LARGE SCALE GENOMIC DNA]</scope>
    <source>
        <strain evidence="12 13">SP-41</strain>
    </source>
</reference>
<dbReference type="PROSITE" id="PS00830">
    <property type="entry name" value="GREAB_2"/>
    <property type="match status" value="1"/>
</dbReference>
<dbReference type="PANTHER" id="PTHR30437">
    <property type="entry name" value="TRANSCRIPTION ELONGATION FACTOR GREA"/>
    <property type="match status" value="1"/>
</dbReference>
<dbReference type="GO" id="GO:0032784">
    <property type="term" value="P:regulation of DNA-templated transcription elongation"/>
    <property type="evidence" value="ECO:0007669"/>
    <property type="project" value="UniProtKB-UniRule"/>
</dbReference>
<dbReference type="InterPro" id="IPR036805">
    <property type="entry name" value="Tscrpt_elong_fac_GreA/B_N_sf"/>
</dbReference>
<dbReference type="HAMAP" id="MF_00105">
    <property type="entry name" value="GreA_GreB"/>
    <property type="match status" value="1"/>
</dbReference>
<evidence type="ECO:0000256" key="4">
    <source>
        <dbReference type="ARBA" id="ARBA00023125"/>
    </source>
</evidence>
<evidence type="ECO:0000256" key="8">
    <source>
        <dbReference type="HAMAP-Rule" id="MF_00105"/>
    </source>
</evidence>
<dbReference type="InterPro" id="IPR022691">
    <property type="entry name" value="Tscrpt_elong_fac_GreA/B_N"/>
</dbReference>
<dbReference type="SUPFAM" id="SSF46557">
    <property type="entry name" value="GreA transcript cleavage protein, N-terminal domain"/>
    <property type="match status" value="1"/>
</dbReference>
<keyword evidence="13" id="KW-1185">Reference proteome</keyword>
<dbReference type="GO" id="GO:0070063">
    <property type="term" value="F:RNA polymerase binding"/>
    <property type="evidence" value="ECO:0007669"/>
    <property type="project" value="InterPro"/>
</dbReference>
<comment type="similarity">
    <text evidence="1 8 9">Belongs to the GreA/GreB family.</text>
</comment>
<dbReference type="InterPro" id="IPR018151">
    <property type="entry name" value="TF_GreA/GreB_CS"/>
</dbReference>
<keyword evidence="12" id="KW-0251">Elongation factor</keyword>
<dbReference type="FunFam" id="3.10.50.30:FF:000001">
    <property type="entry name" value="Transcription elongation factor GreA"/>
    <property type="match status" value="1"/>
</dbReference>
<dbReference type="NCBIfam" id="NF001261">
    <property type="entry name" value="PRK00226.1-2"/>
    <property type="match status" value="1"/>
</dbReference>
<evidence type="ECO:0000313" key="12">
    <source>
        <dbReference type="EMBL" id="QBZ82901.1"/>
    </source>
</evidence>
<feature type="domain" description="Transcription elongation factor GreA/GreB C-terminal" evidence="10">
    <location>
        <begin position="97"/>
        <end position="172"/>
    </location>
</feature>
<keyword evidence="4 8" id="KW-0238">DNA-binding</keyword>
<evidence type="ECO:0000256" key="2">
    <source>
        <dbReference type="ARBA" id="ARBA00013729"/>
    </source>
</evidence>
<evidence type="ECO:0000256" key="1">
    <source>
        <dbReference type="ARBA" id="ARBA00008213"/>
    </source>
</evidence>
<feature type="domain" description="Transcription elongation factor GreA/GreB N-terminal" evidence="11">
    <location>
        <begin position="20"/>
        <end position="89"/>
    </location>
</feature>
<proteinExistence type="inferred from homology"/>
<evidence type="ECO:0000256" key="9">
    <source>
        <dbReference type="RuleBase" id="RU000556"/>
    </source>
</evidence>
<name>A0A4P7NYM4_9GAMM</name>
<evidence type="ECO:0000259" key="11">
    <source>
        <dbReference type="Pfam" id="PF03449"/>
    </source>
</evidence>
<evidence type="ECO:0000256" key="7">
    <source>
        <dbReference type="ARBA" id="ARBA00030776"/>
    </source>
</evidence>
<dbReference type="GO" id="GO:0006354">
    <property type="term" value="P:DNA-templated transcription elongation"/>
    <property type="evidence" value="ECO:0007669"/>
    <property type="project" value="TreeGrafter"/>
</dbReference>
<dbReference type="NCBIfam" id="NF001263">
    <property type="entry name" value="PRK00226.1-4"/>
    <property type="match status" value="1"/>
</dbReference>
<dbReference type="GO" id="GO:0003746">
    <property type="term" value="F:translation elongation factor activity"/>
    <property type="evidence" value="ECO:0007669"/>
    <property type="project" value="UniProtKB-KW"/>
</dbReference>
<dbReference type="NCBIfam" id="TIGR01462">
    <property type="entry name" value="greA"/>
    <property type="match status" value="1"/>
</dbReference>
<dbReference type="Pfam" id="PF03449">
    <property type="entry name" value="GreA_GreB_N"/>
    <property type="match status" value="1"/>
</dbReference>
<evidence type="ECO:0000259" key="10">
    <source>
        <dbReference type="Pfam" id="PF01272"/>
    </source>
</evidence>
<dbReference type="GO" id="GO:0003677">
    <property type="term" value="F:DNA binding"/>
    <property type="evidence" value="ECO:0007669"/>
    <property type="project" value="UniProtKB-UniRule"/>
</dbReference>
<keyword evidence="5 8" id="KW-0804">Transcription</keyword>
<evidence type="ECO:0000256" key="5">
    <source>
        <dbReference type="ARBA" id="ARBA00023163"/>
    </source>
</evidence>
<sequence>MLRRFLFKETLEEYKMQRHPMTKEGADALQEELQHLKKVERPAISNAIAEAREHGDLKENAEYHAAREQQGLMEARIKQIESLLGSVQIIDVTKLNPNGKVVFGSTVTILNIDTDEEVTYKIVGEEEADIKHNKISVSSPIARALIAKEEGEEITVKAPSGNIEYEIVEIQYV</sequence>
<dbReference type="Gene3D" id="3.10.50.30">
    <property type="entry name" value="Transcription elongation factor, GreA/GreB, C-terminal domain"/>
    <property type="match status" value="1"/>
</dbReference>
<gene>
    <name evidence="8 12" type="primary">greA</name>
    <name evidence="12" type="ORF">GHNINEIG_00940</name>
</gene>
<dbReference type="PIRSF" id="PIRSF006092">
    <property type="entry name" value="GreA_GreB"/>
    <property type="match status" value="1"/>
</dbReference>
<accession>A0A4P7NYM4</accession>
<dbReference type="InterPro" id="IPR001437">
    <property type="entry name" value="Tscrpt_elong_fac_GreA/B_C"/>
</dbReference>
<dbReference type="PROSITE" id="PS00829">
    <property type="entry name" value="GREAB_1"/>
    <property type="match status" value="1"/>
</dbReference>
<dbReference type="NCBIfam" id="NF001264">
    <property type="entry name" value="PRK00226.1-5"/>
    <property type="match status" value="1"/>
</dbReference>
<dbReference type="SUPFAM" id="SSF54534">
    <property type="entry name" value="FKBP-like"/>
    <property type="match status" value="1"/>
</dbReference>
<dbReference type="AlphaFoldDB" id="A0A4P7NYM4"/>
<dbReference type="EMBL" id="CP032096">
    <property type="protein sequence ID" value="QBZ82901.1"/>
    <property type="molecule type" value="Genomic_DNA"/>
</dbReference>
<dbReference type="InterPro" id="IPR028624">
    <property type="entry name" value="Tscrpt_elong_fac_GreA/B"/>
</dbReference>
<dbReference type="FunFam" id="1.10.287.180:FF:000001">
    <property type="entry name" value="Transcription elongation factor GreA"/>
    <property type="match status" value="1"/>
</dbReference>
<dbReference type="Pfam" id="PF01272">
    <property type="entry name" value="GreA_GreB"/>
    <property type="match status" value="1"/>
</dbReference>
<dbReference type="Proteomes" id="UP000296201">
    <property type="component" value="Chromosome"/>
</dbReference>
<evidence type="ECO:0000256" key="3">
    <source>
        <dbReference type="ARBA" id="ARBA00023015"/>
    </source>
</evidence>
<dbReference type="InterPro" id="IPR036953">
    <property type="entry name" value="GreA/GreB_C_sf"/>
</dbReference>
<evidence type="ECO:0000256" key="6">
    <source>
        <dbReference type="ARBA" id="ARBA00024916"/>
    </source>
</evidence>
<protein>
    <recommendedName>
        <fullName evidence="2 8">Transcription elongation factor GreA</fullName>
    </recommendedName>
    <alternativeName>
        <fullName evidence="7 8">Transcript cleavage factor GreA</fullName>
    </alternativeName>
</protein>
<evidence type="ECO:0000313" key="13">
    <source>
        <dbReference type="Proteomes" id="UP000296201"/>
    </source>
</evidence>
<dbReference type="Gene3D" id="1.10.287.180">
    <property type="entry name" value="Transcription elongation factor, GreA/GreB, N-terminal domain"/>
    <property type="match status" value="1"/>
</dbReference>